<name>A0A396I7B8_MEDTR</name>
<reference evidence="2" key="1">
    <citation type="journal article" date="2018" name="Nat. Plants">
        <title>Whole-genome landscape of Medicago truncatula symbiotic genes.</title>
        <authorList>
            <person name="Pecrix Y."/>
            <person name="Staton S.E."/>
            <person name="Sallet E."/>
            <person name="Lelandais-Briere C."/>
            <person name="Moreau S."/>
            <person name="Carrere S."/>
            <person name="Blein T."/>
            <person name="Jardinaud M.F."/>
            <person name="Latrasse D."/>
            <person name="Zouine M."/>
            <person name="Zahm M."/>
            <person name="Kreplak J."/>
            <person name="Mayjonade B."/>
            <person name="Satge C."/>
            <person name="Perez M."/>
            <person name="Cauet S."/>
            <person name="Marande W."/>
            <person name="Chantry-Darmon C."/>
            <person name="Lopez-Roques C."/>
            <person name="Bouchez O."/>
            <person name="Berard A."/>
            <person name="Debelle F."/>
            <person name="Munos S."/>
            <person name="Bendahmane A."/>
            <person name="Berges H."/>
            <person name="Niebel A."/>
            <person name="Buitink J."/>
            <person name="Frugier F."/>
            <person name="Benhamed M."/>
            <person name="Crespi M."/>
            <person name="Gouzy J."/>
            <person name="Gamas P."/>
        </authorList>
    </citation>
    <scope>NUCLEOTIDE SEQUENCE [LARGE SCALE GENOMIC DNA]</scope>
    <source>
        <strain evidence="2">cv. Jemalong A17</strain>
    </source>
</reference>
<dbReference type="InterPro" id="IPR044974">
    <property type="entry name" value="Disease_R_plants"/>
</dbReference>
<dbReference type="EMBL" id="PSQE01000004">
    <property type="protein sequence ID" value="RHN58737.1"/>
    <property type="molecule type" value="Genomic_DNA"/>
</dbReference>
<dbReference type="AlphaFoldDB" id="A0A396I7B8"/>
<dbReference type="Gramene" id="rna20677">
    <property type="protein sequence ID" value="RHN58737.1"/>
    <property type="gene ID" value="gene20677"/>
</dbReference>
<dbReference type="InterPro" id="IPR032675">
    <property type="entry name" value="LRR_dom_sf"/>
</dbReference>
<proteinExistence type="predicted"/>
<dbReference type="SUPFAM" id="SSF52058">
    <property type="entry name" value="L domain-like"/>
    <property type="match status" value="1"/>
</dbReference>
<dbReference type="Gene3D" id="3.80.10.10">
    <property type="entry name" value="Ribonuclease Inhibitor"/>
    <property type="match status" value="1"/>
</dbReference>
<dbReference type="GO" id="GO:0006952">
    <property type="term" value="P:defense response"/>
    <property type="evidence" value="ECO:0007669"/>
    <property type="project" value="InterPro"/>
</dbReference>
<protein>
    <submittedName>
        <fullName evidence="1">Putative leucine-rich repeat domain, L domain-containing protein</fullName>
    </submittedName>
</protein>
<evidence type="ECO:0000313" key="2">
    <source>
        <dbReference type="Proteomes" id="UP000265566"/>
    </source>
</evidence>
<sequence>MKKLRLLQPSGVQLDGDFKYLSRNLRWLCWNEFPLTLMPTNFYQRNLVSIQLENNNINFFFSGNRCRLENLKFLNLSHSHCLVQTPDFSHMPNLEKLILKDCPRLSEVSHTIGHLHKVLIINLKDCTSLRNLPRTIYSLKSLKTLILSGCLIIDKLEGLGTNGVFNHSDCG</sequence>
<gene>
    <name evidence="1" type="ORF">MtrunA17_Chr4g0005601</name>
</gene>
<dbReference type="Proteomes" id="UP000265566">
    <property type="component" value="Chromosome 4"/>
</dbReference>
<accession>A0A396I7B8</accession>
<dbReference type="PANTHER" id="PTHR11017">
    <property type="entry name" value="LEUCINE-RICH REPEAT-CONTAINING PROTEIN"/>
    <property type="match status" value="1"/>
</dbReference>
<organism evidence="1 2">
    <name type="scientific">Medicago truncatula</name>
    <name type="common">Barrel medic</name>
    <name type="synonym">Medicago tribuloides</name>
    <dbReference type="NCBI Taxonomy" id="3880"/>
    <lineage>
        <taxon>Eukaryota</taxon>
        <taxon>Viridiplantae</taxon>
        <taxon>Streptophyta</taxon>
        <taxon>Embryophyta</taxon>
        <taxon>Tracheophyta</taxon>
        <taxon>Spermatophyta</taxon>
        <taxon>Magnoliopsida</taxon>
        <taxon>eudicotyledons</taxon>
        <taxon>Gunneridae</taxon>
        <taxon>Pentapetalae</taxon>
        <taxon>rosids</taxon>
        <taxon>fabids</taxon>
        <taxon>Fabales</taxon>
        <taxon>Fabaceae</taxon>
        <taxon>Papilionoideae</taxon>
        <taxon>50 kb inversion clade</taxon>
        <taxon>NPAAA clade</taxon>
        <taxon>Hologalegina</taxon>
        <taxon>IRL clade</taxon>
        <taxon>Trifolieae</taxon>
        <taxon>Medicago</taxon>
    </lineage>
</organism>
<evidence type="ECO:0000313" key="1">
    <source>
        <dbReference type="EMBL" id="RHN58737.1"/>
    </source>
</evidence>
<comment type="caution">
    <text evidence="1">The sequence shown here is derived from an EMBL/GenBank/DDBJ whole genome shotgun (WGS) entry which is preliminary data.</text>
</comment>
<dbReference type="PANTHER" id="PTHR11017:SF271">
    <property type="entry name" value="DISEASE RESISTANCE PROTEIN (TIR-NBS-LRR CLASS) FAMILY"/>
    <property type="match status" value="1"/>
</dbReference>